<organism evidence="1 2">
    <name type="scientific">Lactuca virosa</name>
    <dbReference type="NCBI Taxonomy" id="75947"/>
    <lineage>
        <taxon>Eukaryota</taxon>
        <taxon>Viridiplantae</taxon>
        <taxon>Streptophyta</taxon>
        <taxon>Embryophyta</taxon>
        <taxon>Tracheophyta</taxon>
        <taxon>Spermatophyta</taxon>
        <taxon>Magnoliopsida</taxon>
        <taxon>eudicotyledons</taxon>
        <taxon>Gunneridae</taxon>
        <taxon>Pentapetalae</taxon>
        <taxon>asterids</taxon>
        <taxon>campanulids</taxon>
        <taxon>Asterales</taxon>
        <taxon>Asteraceae</taxon>
        <taxon>Cichorioideae</taxon>
        <taxon>Cichorieae</taxon>
        <taxon>Lactucinae</taxon>
        <taxon>Lactuca</taxon>
    </lineage>
</organism>
<dbReference type="Proteomes" id="UP001157418">
    <property type="component" value="Unassembled WGS sequence"/>
</dbReference>
<dbReference type="EMBL" id="CAKMRJ010005412">
    <property type="protein sequence ID" value="CAH1439959.1"/>
    <property type="molecule type" value="Genomic_DNA"/>
</dbReference>
<gene>
    <name evidence="1" type="ORF">LVIROSA_LOCUS26122</name>
</gene>
<reference evidence="1 2" key="1">
    <citation type="submission" date="2022-01" db="EMBL/GenBank/DDBJ databases">
        <authorList>
            <person name="Xiong W."/>
            <person name="Schranz E."/>
        </authorList>
    </citation>
    <scope>NUCLEOTIDE SEQUENCE [LARGE SCALE GENOMIC DNA]</scope>
</reference>
<name>A0AAU9NQK3_9ASTR</name>
<accession>A0AAU9NQK3</accession>
<evidence type="ECO:0000313" key="1">
    <source>
        <dbReference type="EMBL" id="CAH1439959.1"/>
    </source>
</evidence>
<protein>
    <submittedName>
        <fullName evidence="1">Uncharacterized protein</fullName>
    </submittedName>
</protein>
<sequence length="66" mass="7636">MLVIWVGKGGLYHHQYGFPLYTSDRTIVSSIDDFPFFVISIAQYYWILRIREDGDTDTDSKGKSSK</sequence>
<evidence type="ECO:0000313" key="2">
    <source>
        <dbReference type="Proteomes" id="UP001157418"/>
    </source>
</evidence>
<keyword evidence="2" id="KW-1185">Reference proteome</keyword>
<comment type="caution">
    <text evidence="1">The sequence shown here is derived from an EMBL/GenBank/DDBJ whole genome shotgun (WGS) entry which is preliminary data.</text>
</comment>
<proteinExistence type="predicted"/>
<dbReference type="AlphaFoldDB" id="A0AAU9NQK3"/>